<dbReference type="PROSITE" id="PS00018">
    <property type="entry name" value="EF_HAND_1"/>
    <property type="match status" value="1"/>
</dbReference>
<dbReference type="InterPro" id="IPR016134">
    <property type="entry name" value="Dockerin_dom"/>
</dbReference>
<gene>
    <name evidence="2" type="ORF">SAMN02910406_02009</name>
</gene>
<dbReference type="AlphaFoldDB" id="A0A1I1KPC9"/>
<evidence type="ECO:0000259" key="1">
    <source>
        <dbReference type="PROSITE" id="PS51766"/>
    </source>
</evidence>
<dbReference type="InterPro" id="IPR036439">
    <property type="entry name" value="Dockerin_dom_sf"/>
</dbReference>
<evidence type="ECO:0000313" key="3">
    <source>
        <dbReference type="Proteomes" id="UP000182192"/>
    </source>
</evidence>
<protein>
    <submittedName>
        <fullName evidence="2">Transglutaminase-like superfamily protein</fullName>
    </submittedName>
</protein>
<evidence type="ECO:0000313" key="2">
    <source>
        <dbReference type="EMBL" id="SFC59993.1"/>
    </source>
</evidence>
<proteinExistence type="predicted"/>
<dbReference type="Proteomes" id="UP000182192">
    <property type="component" value="Unassembled WGS sequence"/>
</dbReference>
<sequence length="388" mass="43782">MRKQALIMMILSAVILEPCVHAYAIEQPAGGISYGYDYFASEDNGDLKQSFYSKLFDISTELYNDSRDLSEYKGYYIIERVNYAEYDLTKDEAKEIYFTLRNDEPLFYFLSPTVGIEKDELLIISSPKYVSGSERAMLQQMIEDYILEQTGSLQDLPTVYERAEAYYNTLVNSVDFAYNGSKPSSDPEAHNIIGVIKNNSGVCEAYARTFQLIMNCCGAECLTVAGTAKGDGHAWDILRLDDGEYYCFDPTWDDLLGEREYFADGSEHFSKEHEPYTPDGKGSKFQCELPEISSQAFDYTAYIQNNFSRGDIDLDGSTDVTDMVKLSAHIKGKRLLNKYALSRADLNGDGRINITDIVKLAAHLKGLRPTGRICYRIKNALPFFGSAF</sequence>
<dbReference type="InterPro" id="IPR002105">
    <property type="entry name" value="Dockerin_1_rpt"/>
</dbReference>
<dbReference type="InterPro" id="IPR018247">
    <property type="entry name" value="EF_Hand_1_Ca_BS"/>
</dbReference>
<dbReference type="Gene3D" id="3.10.620.30">
    <property type="match status" value="1"/>
</dbReference>
<dbReference type="EMBL" id="FOKQ01000016">
    <property type="protein sequence ID" value="SFC59993.1"/>
    <property type="molecule type" value="Genomic_DNA"/>
</dbReference>
<dbReference type="Pfam" id="PF01841">
    <property type="entry name" value="Transglut_core"/>
    <property type="match status" value="1"/>
</dbReference>
<dbReference type="SUPFAM" id="SSF63446">
    <property type="entry name" value="Type I dockerin domain"/>
    <property type="match status" value="1"/>
</dbReference>
<name>A0A1I1KPC9_RUMAL</name>
<accession>A0A1I1KPC9</accession>
<dbReference type="Gene3D" id="1.10.1330.10">
    <property type="entry name" value="Dockerin domain"/>
    <property type="match status" value="1"/>
</dbReference>
<reference evidence="2 3" key="1">
    <citation type="submission" date="2016-10" db="EMBL/GenBank/DDBJ databases">
        <authorList>
            <person name="de Groot N.N."/>
        </authorList>
    </citation>
    <scope>NUCLEOTIDE SEQUENCE [LARGE SCALE GENOMIC DNA]</scope>
    <source>
        <strain evidence="2 3">AR67</strain>
    </source>
</reference>
<organism evidence="2 3">
    <name type="scientific">Ruminococcus albus</name>
    <dbReference type="NCBI Taxonomy" id="1264"/>
    <lineage>
        <taxon>Bacteria</taxon>
        <taxon>Bacillati</taxon>
        <taxon>Bacillota</taxon>
        <taxon>Clostridia</taxon>
        <taxon>Eubacteriales</taxon>
        <taxon>Oscillospiraceae</taxon>
        <taxon>Ruminococcus</taxon>
    </lineage>
</organism>
<dbReference type="InterPro" id="IPR038765">
    <property type="entry name" value="Papain-like_cys_pep_sf"/>
</dbReference>
<dbReference type="GO" id="GO:0004553">
    <property type="term" value="F:hydrolase activity, hydrolyzing O-glycosyl compounds"/>
    <property type="evidence" value="ECO:0007669"/>
    <property type="project" value="InterPro"/>
</dbReference>
<dbReference type="SUPFAM" id="SSF54001">
    <property type="entry name" value="Cysteine proteinases"/>
    <property type="match status" value="1"/>
</dbReference>
<dbReference type="GO" id="GO:0000272">
    <property type="term" value="P:polysaccharide catabolic process"/>
    <property type="evidence" value="ECO:0007669"/>
    <property type="project" value="InterPro"/>
</dbReference>
<dbReference type="Pfam" id="PF00404">
    <property type="entry name" value="Dockerin_1"/>
    <property type="match status" value="1"/>
</dbReference>
<dbReference type="CDD" id="cd14256">
    <property type="entry name" value="Dockerin_I"/>
    <property type="match status" value="1"/>
</dbReference>
<dbReference type="RefSeq" id="WP_074961454.1">
    <property type="nucleotide sequence ID" value="NZ_FOKQ01000016.1"/>
</dbReference>
<feature type="domain" description="Dockerin" evidence="1">
    <location>
        <begin position="305"/>
        <end position="370"/>
    </location>
</feature>
<dbReference type="InterPro" id="IPR002931">
    <property type="entry name" value="Transglutaminase-like"/>
</dbReference>
<dbReference type="PROSITE" id="PS51766">
    <property type="entry name" value="DOCKERIN"/>
    <property type="match status" value="1"/>
</dbReference>